<keyword evidence="1" id="KW-0812">Transmembrane</keyword>
<feature type="transmembrane region" description="Helical" evidence="1">
    <location>
        <begin position="29"/>
        <end position="46"/>
    </location>
</feature>
<dbReference type="EMBL" id="JABCUV010000002">
    <property type="protein sequence ID" value="NMW92569.1"/>
    <property type="molecule type" value="Genomic_DNA"/>
</dbReference>
<dbReference type="SUPFAM" id="SSF53300">
    <property type="entry name" value="vWA-like"/>
    <property type="match status" value="1"/>
</dbReference>
<evidence type="ECO:0000313" key="3">
    <source>
        <dbReference type="EMBL" id="NMW92569.1"/>
    </source>
</evidence>
<dbReference type="Proteomes" id="UP000582487">
    <property type="component" value="Unassembled WGS sequence"/>
</dbReference>
<accession>A0A378PBQ2</accession>
<sequence>MAVTSRLAILIALGIPLMFLTEWKAAGTSWLLLCLVLWLFDALLAPSPRRLTITRQLPVSLRLNATTPYSITVSNPTRRRFRAWLRDAWQPSLQAAPARHRFVLAGKQTLELAATFTPTRKGTLVSDSVTIRSFGPLGLGARQFSAPIGQKVRVLPEFRSAKYLPSRLATLRRLEGNTLLTQRGQGSEFDSLREYVPGDDVRDIEWHVSARNRVPVVKTWRPERDRNVIICLDTSRTSAVRLGAYPRLDANMEAALLLGALASSAGDRIHLIAFDNRIRANIQPSRGQGLVGEMASAMAGLESSLTEANWMGLGQNLLATVRQRSLVVVLTGLEAGLDRGQLMPMVESLSGHHQVLVAAAMDPEVSELTVKADNTEEAFLASAAMADCEERRRAGDLLGLLGAQVLTTDPDALPPAVADAYLALKRRGQI</sequence>
<feature type="domain" description="DUF58" evidence="2">
    <location>
        <begin position="192"/>
        <end position="368"/>
    </location>
</feature>
<evidence type="ECO:0000256" key="1">
    <source>
        <dbReference type="SAM" id="Phobius"/>
    </source>
</evidence>
<dbReference type="InterPro" id="IPR002881">
    <property type="entry name" value="DUF58"/>
</dbReference>
<dbReference type="InterPro" id="IPR036465">
    <property type="entry name" value="vWFA_dom_sf"/>
</dbReference>
<proteinExistence type="predicted"/>
<evidence type="ECO:0000313" key="4">
    <source>
        <dbReference type="Proteomes" id="UP000582487"/>
    </source>
</evidence>
<comment type="caution">
    <text evidence="3">The sequence shown here is derived from an EMBL/GenBank/DDBJ whole genome shotgun (WGS) entry which is preliminary data.</text>
</comment>
<gene>
    <name evidence="3" type="ORF">HHJ74_02405</name>
</gene>
<dbReference type="PANTHER" id="PTHR33608">
    <property type="entry name" value="BLL2464 PROTEIN"/>
    <property type="match status" value="1"/>
</dbReference>
<keyword evidence="1" id="KW-0472">Membrane</keyword>
<dbReference type="Pfam" id="PF01882">
    <property type="entry name" value="DUF58"/>
    <property type="match status" value="1"/>
</dbReference>
<evidence type="ECO:0000259" key="2">
    <source>
        <dbReference type="Pfam" id="PF01882"/>
    </source>
</evidence>
<organism evidence="3 4">
    <name type="scientific">Mobiluncus mulieris</name>
    <dbReference type="NCBI Taxonomy" id="2052"/>
    <lineage>
        <taxon>Bacteria</taxon>
        <taxon>Bacillati</taxon>
        <taxon>Actinomycetota</taxon>
        <taxon>Actinomycetes</taxon>
        <taxon>Actinomycetales</taxon>
        <taxon>Actinomycetaceae</taxon>
        <taxon>Mobiluncus</taxon>
    </lineage>
</organism>
<protein>
    <submittedName>
        <fullName evidence="3">DUF58 domain-containing protein</fullName>
    </submittedName>
</protein>
<dbReference type="AlphaFoldDB" id="A0A378PBQ2"/>
<dbReference type="PANTHER" id="PTHR33608:SF3">
    <property type="entry name" value="SLR2013 PROTEIN"/>
    <property type="match status" value="1"/>
</dbReference>
<keyword evidence="1" id="KW-1133">Transmembrane helix</keyword>
<name>A0A378PBQ2_9ACTO</name>
<reference evidence="3 4" key="1">
    <citation type="submission" date="2020-04" db="EMBL/GenBank/DDBJ databases">
        <title>Antimicrobial susceptibility and clonality of vaginal-derived multi-drug resistant Mobiluncus isolates in China.</title>
        <authorList>
            <person name="Zhang X."/>
        </authorList>
    </citation>
    <scope>NUCLEOTIDE SEQUENCE [LARGE SCALE GENOMIC DNA]</scope>
    <source>
        <strain evidence="3 4">7</strain>
    </source>
</reference>
<dbReference type="RefSeq" id="WP_004017275.1">
    <property type="nucleotide sequence ID" value="NZ_JABCUT010000004.1"/>
</dbReference>